<dbReference type="OrthoDB" id="194883at2"/>
<dbReference type="Proteomes" id="UP000265341">
    <property type="component" value="Unassembled WGS sequence"/>
</dbReference>
<keyword evidence="2" id="KW-1185">Reference proteome</keyword>
<organism evidence="1 2">
    <name type="scientific">Calidithermus roseus</name>
    <dbReference type="NCBI Taxonomy" id="1644118"/>
    <lineage>
        <taxon>Bacteria</taxon>
        <taxon>Thermotogati</taxon>
        <taxon>Deinococcota</taxon>
        <taxon>Deinococci</taxon>
        <taxon>Thermales</taxon>
        <taxon>Thermaceae</taxon>
        <taxon>Calidithermus</taxon>
    </lineage>
</organism>
<dbReference type="AlphaFoldDB" id="A0A399EHB2"/>
<evidence type="ECO:0000313" key="2">
    <source>
        <dbReference type="Proteomes" id="UP000265341"/>
    </source>
</evidence>
<sequence length="148" mass="16613">MIRLRATVLPGHGVASGRSGNPRFPGGTIAMQKPFFLERGLDLSPFHPGTLNLSIAPCRYRVVQARHTFRNLKWAEAEPPEDFSFFDCRLLWRGQAYEGLIYYPHPETKPKHFQPPDVLEVLAPRLEGLGYGDVVGLELDPAQITVDC</sequence>
<gene>
    <name evidence="1" type="ORF">Mrose_03157</name>
</gene>
<dbReference type="RefSeq" id="WP_119279938.1">
    <property type="nucleotide sequence ID" value="NZ_QWLA01000085.1"/>
</dbReference>
<comment type="caution">
    <text evidence="1">The sequence shown here is derived from an EMBL/GenBank/DDBJ whole genome shotgun (WGS) entry which is preliminary data.</text>
</comment>
<dbReference type="EMBL" id="QWLA01000085">
    <property type="protein sequence ID" value="RIH83086.1"/>
    <property type="molecule type" value="Genomic_DNA"/>
</dbReference>
<evidence type="ECO:0000313" key="1">
    <source>
        <dbReference type="EMBL" id="RIH83086.1"/>
    </source>
</evidence>
<accession>A0A399EHB2</accession>
<evidence type="ECO:0008006" key="3">
    <source>
        <dbReference type="Google" id="ProtNLM"/>
    </source>
</evidence>
<reference evidence="1 2" key="1">
    <citation type="submission" date="2018-08" db="EMBL/GenBank/DDBJ databases">
        <title>Meiothermus roseus NBRC 110900 genome sequencing project.</title>
        <authorList>
            <person name="Da Costa M.S."/>
            <person name="Albuquerque L."/>
            <person name="Raposo P."/>
            <person name="Froufe H.J.C."/>
            <person name="Barroso C.S."/>
            <person name="Egas C."/>
        </authorList>
    </citation>
    <scope>NUCLEOTIDE SEQUENCE [LARGE SCALE GENOMIC DNA]</scope>
    <source>
        <strain evidence="1 2">NBRC 110900</strain>
    </source>
</reference>
<proteinExistence type="predicted"/>
<name>A0A399EHB2_9DEIN</name>
<protein>
    <recommendedName>
        <fullName evidence="3">Riboflavin kinase</fullName>
    </recommendedName>
</protein>